<dbReference type="AlphaFoldDB" id="A0A2N0RKA1"/>
<dbReference type="Proteomes" id="UP000232688">
    <property type="component" value="Unassembled WGS sequence"/>
</dbReference>
<feature type="non-terminal residue" evidence="2">
    <location>
        <position position="1"/>
    </location>
</feature>
<dbReference type="InterPro" id="IPR016135">
    <property type="entry name" value="UBQ-conjugating_enzyme/RWD"/>
</dbReference>
<sequence length="54" mass="6522">LLFYQVISEICQFLRDPNPECDIIPEISQLCKTDRNRYEATVREWTRKYAIETL</sequence>
<name>A0A2N0RKA1_9GLOM</name>
<dbReference type="PROSITE" id="PS50127">
    <property type="entry name" value="UBC_2"/>
    <property type="match status" value="1"/>
</dbReference>
<dbReference type="Gene3D" id="3.10.110.10">
    <property type="entry name" value="Ubiquitin Conjugating Enzyme"/>
    <property type="match status" value="1"/>
</dbReference>
<protein>
    <recommendedName>
        <fullName evidence="1">UBC core domain-containing protein</fullName>
    </recommendedName>
</protein>
<dbReference type="EMBL" id="LLXH01000711">
    <property type="protein sequence ID" value="PKC63699.1"/>
    <property type="molecule type" value="Genomic_DNA"/>
</dbReference>
<dbReference type="SUPFAM" id="SSF54495">
    <property type="entry name" value="UBC-like"/>
    <property type="match status" value="1"/>
</dbReference>
<organism evidence="2 3">
    <name type="scientific">Rhizophagus irregularis</name>
    <dbReference type="NCBI Taxonomy" id="588596"/>
    <lineage>
        <taxon>Eukaryota</taxon>
        <taxon>Fungi</taxon>
        <taxon>Fungi incertae sedis</taxon>
        <taxon>Mucoromycota</taxon>
        <taxon>Glomeromycotina</taxon>
        <taxon>Glomeromycetes</taxon>
        <taxon>Glomerales</taxon>
        <taxon>Glomeraceae</taxon>
        <taxon>Rhizophagus</taxon>
    </lineage>
</organism>
<dbReference type="VEuPathDB" id="FungiDB:FUN_001853"/>
<comment type="caution">
    <text evidence="2">The sequence shown here is derived from an EMBL/GenBank/DDBJ whole genome shotgun (WGS) entry which is preliminary data.</text>
</comment>
<evidence type="ECO:0000313" key="2">
    <source>
        <dbReference type="EMBL" id="PKC63699.1"/>
    </source>
</evidence>
<reference evidence="2 3" key="2">
    <citation type="submission" date="2017-10" db="EMBL/GenBank/DDBJ databases">
        <title>Genome analyses suggest a sexual origin of heterokaryosis in a supposedly ancient asexual fungus.</title>
        <authorList>
            <person name="Corradi N."/>
            <person name="Sedzielewska K."/>
            <person name="Noel J."/>
            <person name="Charron P."/>
            <person name="Farinelli L."/>
            <person name="Marton T."/>
            <person name="Kruger M."/>
            <person name="Pelin A."/>
            <person name="Brachmann A."/>
            <person name="Corradi N."/>
        </authorList>
    </citation>
    <scope>NUCLEOTIDE SEQUENCE [LARGE SCALE GENOMIC DNA]</scope>
    <source>
        <strain evidence="2 3">A1</strain>
    </source>
</reference>
<accession>A0A2N0RKA1</accession>
<dbReference type="InterPro" id="IPR000608">
    <property type="entry name" value="UBC"/>
</dbReference>
<evidence type="ECO:0000259" key="1">
    <source>
        <dbReference type="PROSITE" id="PS50127"/>
    </source>
</evidence>
<feature type="domain" description="UBC core" evidence="1">
    <location>
        <begin position="1"/>
        <end position="51"/>
    </location>
</feature>
<dbReference type="VEuPathDB" id="FungiDB:RhiirA1_346305"/>
<evidence type="ECO:0000313" key="3">
    <source>
        <dbReference type="Proteomes" id="UP000232688"/>
    </source>
</evidence>
<proteinExistence type="predicted"/>
<reference evidence="2 3" key="1">
    <citation type="submission" date="2017-10" db="EMBL/GenBank/DDBJ databases">
        <title>Extensive intraspecific genome diversity in a model arbuscular mycorrhizal fungus.</title>
        <authorList>
            <person name="Chen E.C.H."/>
            <person name="Morin E."/>
            <person name="Baudet D."/>
            <person name="Noel J."/>
            <person name="Ndikumana S."/>
            <person name="Charron P."/>
            <person name="St-Onge C."/>
            <person name="Giorgi J."/>
            <person name="Grigoriev I.V."/>
            <person name="Roux C."/>
            <person name="Martin F.M."/>
            <person name="Corradi N."/>
        </authorList>
    </citation>
    <scope>NUCLEOTIDE SEQUENCE [LARGE SCALE GENOMIC DNA]</scope>
    <source>
        <strain evidence="2 3">A1</strain>
    </source>
</reference>
<gene>
    <name evidence="2" type="ORF">RhiirA1_346305</name>
</gene>